<evidence type="ECO:0000259" key="3">
    <source>
        <dbReference type="Pfam" id="PF10058"/>
    </source>
</evidence>
<evidence type="ECO:0000256" key="1">
    <source>
        <dbReference type="RuleBase" id="RU367073"/>
    </source>
</evidence>
<dbReference type="STRING" id="61395.A0A1Y1WG70"/>
<dbReference type="PANTHER" id="PTHR22166:SF12">
    <property type="entry name" value="ENDOPLASMIC RETICULUM JUNCTION FORMATION PROTEIN LUNAPARK"/>
    <property type="match status" value="1"/>
</dbReference>
<comment type="similarity">
    <text evidence="1">Belongs to the lunapark family.</text>
</comment>
<dbReference type="Proteomes" id="UP000193922">
    <property type="component" value="Unassembled WGS sequence"/>
</dbReference>
<proteinExistence type="inferred from homology"/>
<dbReference type="InterPro" id="IPR040115">
    <property type="entry name" value="Lnp"/>
</dbReference>
<organism evidence="4 5">
    <name type="scientific">Linderina pennispora</name>
    <dbReference type="NCBI Taxonomy" id="61395"/>
    <lineage>
        <taxon>Eukaryota</taxon>
        <taxon>Fungi</taxon>
        <taxon>Fungi incertae sedis</taxon>
        <taxon>Zoopagomycota</taxon>
        <taxon>Kickxellomycotina</taxon>
        <taxon>Kickxellomycetes</taxon>
        <taxon>Kickxellales</taxon>
        <taxon>Kickxellaceae</taxon>
        <taxon>Linderina</taxon>
    </lineage>
</organism>
<keyword evidence="1" id="KW-0812">Transmembrane</keyword>
<dbReference type="GO" id="GO:0098826">
    <property type="term" value="C:endoplasmic reticulum tubular network membrane"/>
    <property type="evidence" value="ECO:0007669"/>
    <property type="project" value="UniProtKB-UniRule"/>
</dbReference>
<dbReference type="AlphaFoldDB" id="A0A1Y1WG70"/>
<feature type="compositionally biased region" description="Basic and acidic residues" evidence="2">
    <location>
        <begin position="350"/>
        <end position="362"/>
    </location>
</feature>
<dbReference type="RefSeq" id="XP_040745911.1">
    <property type="nucleotide sequence ID" value="XM_040883139.1"/>
</dbReference>
<feature type="transmembrane region" description="Helical" evidence="1">
    <location>
        <begin position="45"/>
        <end position="65"/>
    </location>
</feature>
<feature type="compositionally biased region" description="Acidic residues" evidence="2">
    <location>
        <begin position="310"/>
        <end position="326"/>
    </location>
</feature>
<dbReference type="GeneID" id="63799787"/>
<evidence type="ECO:0000313" key="4">
    <source>
        <dbReference type="EMBL" id="ORX72487.1"/>
    </source>
</evidence>
<dbReference type="EMBL" id="MCFD01000003">
    <property type="protein sequence ID" value="ORX72487.1"/>
    <property type="molecule type" value="Genomic_DNA"/>
</dbReference>
<keyword evidence="1" id="KW-1133">Transmembrane helix</keyword>
<dbReference type="GO" id="GO:0071788">
    <property type="term" value="P:endoplasmic reticulum tubular network maintenance"/>
    <property type="evidence" value="ECO:0007669"/>
    <property type="project" value="UniProtKB-UniRule"/>
</dbReference>
<keyword evidence="1" id="KW-0863">Zinc-finger</keyword>
<keyword evidence="1" id="KW-0479">Metal-binding</keyword>
<evidence type="ECO:0000313" key="5">
    <source>
        <dbReference type="Proteomes" id="UP000193922"/>
    </source>
</evidence>
<name>A0A1Y1WG70_9FUNG</name>
<reference evidence="4 5" key="1">
    <citation type="submission" date="2016-07" db="EMBL/GenBank/DDBJ databases">
        <title>Pervasive Adenine N6-methylation of Active Genes in Fungi.</title>
        <authorList>
            <consortium name="DOE Joint Genome Institute"/>
            <person name="Mondo S.J."/>
            <person name="Dannebaum R.O."/>
            <person name="Kuo R.C."/>
            <person name="Labutti K."/>
            <person name="Haridas S."/>
            <person name="Kuo A."/>
            <person name="Salamov A."/>
            <person name="Ahrendt S.R."/>
            <person name="Lipzen A."/>
            <person name="Sullivan W."/>
            <person name="Andreopoulos W.B."/>
            <person name="Clum A."/>
            <person name="Lindquist E."/>
            <person name="Daum C."/>
            <person name="Ramamoorthy G.K."/>
            <person name="Gryganskyi A."/>
            <person name="Culley D."/>
            <person name="Magnuson J.K."/>
            <person name="James T.Y."/>
            <person name="O'Malley M.A."/>
            <person name="Stajich J.E."/>
            <person name="Spatafora J.W."/>
            <person name="Visel A."/>
            <person name="Grigoriev I.V."/>
        </authorList>
    </citation>
    <scope>NUCLEOTIDE SEQUENCE [LARGE SCALE GENOMIC DNA]</scope>
    <source>
        <strain evidence="4 5">ATCC 12442</strain>
    </source>
</reference>
<dbReference type="InterPro" id="IPR019273">
    <property type="entry name" value="Lunapark_Znf"/>
</dbReference>
<feature type="region of interest" description="Disordered" evidence="2">
    <location>
        <begin position="282"/>
        <end position="395"/>
    </location>
</feature>
<sequence>MGLFSFLKKKDEDFEKILGGLEQDLKRTEKQRQQSLDRTSGWSQFWLTYTSIAWIGYLLGFILYVFPERHDSQALNFPQHCLAVLLGPFIIYYGNYAIRMVGRRAVSGYERQIKKLRQEINERVDELKKKTAYDSTKTLVDRYSSAARGQPEARRRTEPAAPAGSPQASPLAGRGKSQPANGLMAMRNAQAASMGGNAMATVPQPVFQPVASGVVRTQAAQPPRTGSEPRPWLDKLVEGLVGDMGPQDKYALICRHCFAHNGLVLPDEVDVIQYSCPKCGKFNPSRRALDEQRRRSDVVDEFYSDKDGEPMEEEAVDYEYMEDDEASPVRKSRREKKPRQEARPAGSQSDNDKAAEADDEHPSAQQEPQNDLPPETPTKPEKQTMSPVKRKGKRM</sequence>
<dbReference type="PANTHER" id="PTHR22166">
    <property type="entry name" value="ENDOPLASMIC RETICULUM JUNCTION FORMATION PROTEIN LUNAPARK"/>
    <property type="match status" value="1"/>
</dbReference>
<comment type="caution">
    <text evidence="4">The sequence shown here is derived from an EMBL/GenBank/DDBJ whole genome shotgun (WGS) entry which is preliminary data.</text>
</comment>
<gene>
    <name evidence="4" type="ORF">DL89DRAFT_113669</name>
</gene>
<dbReference type="GO" id="GO:1903373">
    <property type="term" value="P:positive regulation of endoplasmic reticulum tubular network organization"/>
    <property type="evidence" value="ECO:0007669"/>
    <property type="project" value="UniProtKB-UniRule"/>
</dbReference>
<protein>
    <recommendedName>
        <fullName evidence="1">Endoplasmic reticulum junction formation protein lunapark</fullName>
    </recommendedName>
</protein>
<dbReference type="OrthoDB" id="1725934at2759"/>
<keyword evidence="1" id="KW-0256">Endoplasmic reticulum</keyword>
<evidence type="ECO:0000256" key="2">
    <source>
        <dbReference type="SAM" id="MobiDB-lite"/>
    </source>
</evidence>
<keyword evidence="1" id="KW-0472">Membrane</keyword>
<feature type="compositionally biased region" description="Low complexity" evidence="2">
    <location>
        <begin position="159"/>
        <end position="173"/>
    </location>
</feature>
<keyword evidence="5" id="KW-1185">Reference proteome</keyword>
<dbReference type="Pfam" id="PF10058">
    <property type="entry name" value="Zn_ribbon_10"/>
    <property type="match status" value="1"/>
</dbReference>
<comment type="subcellular location">
    <subcellularLocation>
        <location evidence="1">Endoplasmic reticulum membrane</location>
        <topology evidence="1">Multi-pass membrane protein</topology>
    </subcellularLocation>
</comment>
<keyword evidence="1" id="KW-0862">Zinc</keyword>
<dbReference type="GO" id="GO:0008270">
    <property type="term" value="F:zinc ion binding"/>
    <property type="evidence" value="ECO:0007669"/>
    <property type="project" value="UniProtKB-KW"/>
</dbReference>
<feature type="domain" description="Lunapark zinc ribbon" evidence="3">
    <location>
        <begin position="232"/>
        <end position="283"/>
    </location>
</feature>
<comment type="domain">
    <text evidence="1">The C4-type zinc finger motif is necessary both for its ER three-way tubular junction localization and formation.</text>
</comment>
<accession>A0A1Y1WG70</accession>
<feature type="transmembrane region" description="Helical" evidence="1">
    <location>
        <begin position="77"/>
        <end position="94"/>
    </location>
</feature>
<feature type="region of interest" description="Disordered" evidence="2">
    <location>
        <begin position="141"/>
        <end position="180"/>
    </location>
</feature>
<comment type="function">
    <text evidence="1">Plays a role in determining ER morphology.</text>
</comment>
<feature type="compositionally biased region" description="Basic and acidic residues" evidence="2">
    <location>
        <begin position="287"/>
        <end position="309"/>
    </location>
</feature>